<evidence type="ECO:0000313" key="5">
    <source>
        <dbReference type="EMBL" id="CAB4557927.1"/>
    </source>
</evidence>
<evidence type="ECO:0000256" key="4">
    <source>
        <dbReference type="ARBA" id="ARBA00022729"/>
    </source>
</evidence>
<proteinExistence type="predicted"/>
<name>A0A6J6IXK8_9ZZZZ</name>
<dbReference type="PANTHER" id="PTHR42953:SF1">
    <property type="entry name" value="METAL-BINDING PROTEIN HI_0362-RELATED"/>
    <property type="match status" value="1"/>
</dbReference>
<dbReference type="GO" id="GO:0046872">
    <property type="term" value="F:metal ion binding"/>
    <property type="evidence" value="ECO:0007669"/>
    <property type="project" value="UniProtKB-KW"/>
</dbReference>
<dbReference type="AlphaFoldDB" id="A0A6J6IXK8"/>
<dbReference type="EMBL" id="CAEZTH010000012">
    <property type="protein sequence ID" value="CAB4557927.1"/>
    <property type="molecule type" value="Genomic_DNA"/>
</dbReference>
<dbReference type="GO" id="GO:0030313">
    <property type="term" value="C:cell envelope"/>
    <property type="evidence" value="ECO:0007669"/>
    <property type="project" value="UniProtKB-SubCell"/>
</dbReference>
<dbReference type="EMBL" id="CAEZVU010000010">
    <property type="protein sequence ID" value="CAB4629238.1"/>
    <property type="molecule type" value="Genomic_DNA"/>
</dbReference>
<dbReference type="InterPro" id="IPR050492">
    <property type="entry name" value="Bact_metal-bind_prot9"/>
</dbReference>
<keyword evidence="4" id="KW-0732">Signal</keyword>
<keyword evidence="2" id="KW-0813">Transport</keyword>
<dbReference type="GO" id="GO:0030001">
    <property type="term" value="P:metal ion transport"/>
    <property type="evidence" value="ECO:0007669"/>
    <property type="project" value="InterPro"/>
</dbReference>
<gene>
    <name evidence="5" type="ORF">UFOPK1639_00212</name>
    <name evidence="6" type="ORF">UFOPK2132_00117</name>
</gene>
<dbReference type="Pfam" id="PF01297">
    <property type="entry name" value="ZnuA"/>
    <property type="match status" value="1"/>
</dbReference>
<keyword evidence="3" id="KW-0479">Metal-binding</keyword>
<protein>
    <submittedName>
        <fullName evidence="6">Unannotated protein</fullName>
    </submittedName>
</protein>
<dbReference type="SUPFAM" id="SSF53807">
    <property type="entry name" value="Helical backbone' metal receptor"/>
    <property type="match status" value="1"/>
</dbReference>
<dbReference type="InterPro" id="IPR006127">
    <property type="entry name" value="ZnuA-like"/>
</dbReference>
<reference evidence="6" key="1">
    <citation type="submission" date="2020-05" db="EMBL/GenBank/DDBJ databases">
        <authorList>
            <person name="Chiriac C."/>
            <person name="Salcher M."/>
            <person name="Ghai R."/>
            <person name="Kavagutti S V."/>
        </authorList>
    </citation>
    <scope>NUCLEOTIDE SEQUENCE</scope>
</reference>
<dbReference type="PROSITE" id="PS51257">
    <property type="entry name" value="PROKAR_LIPOPROTEIN"/>
    <property type="match status" value="1"/>
</dbReference>
<organism evidence="6">
    <name type="scientific">freshwater metagenome</name>
    <dbReference type="NCBI Taxonomy" id="449393"/>
    <lineage>
        <taxon>unclassified sequences</taxon>
        <taxon>metagenomes</taxon>
        <taxon>ecological metagenomes</taxon>
    </lineage>
</organism>
<sequence>MKMKILSLASVLSLTLSGCAITAPEAEVPFEGVSIVASTNVWGDVAVWIGGGSVQVTSIIESFNQDPHSYEASARDQLAVNDADLVLANGGGYDPFMDTLATAAGVEDVLYAYIPAELQAEDAAATEADPDGHNHDHAAGNEHVWYDFHVVADFATRIAERLSTIDPENASEYETNLSLFLDQIDLLENQATVLSSSIQGQTFISAEPVAEYLLAELKLENLTPASFSQAIEEEMDASPKDLLEIENLIENGEVNLLVVNPQTLSSQIAKIGNLAQANGINTVALSELLPEGQRYFEWMESNILAIEQALG</sequence>
<evidence type="ECO:0000256" key="1">
    <source>
        <dbReference type="ARBA" id="ARBA00004196"/>
    </source>
</evidence>
<evidence type="ECO:0000313" key="6">
    <source>
        <dbReference type="EMBL" id="CAB4629238.1"/>
    </source>
</evidence>
<dbReference type="PANTHER" id="PTHR42953">
    <property type="entry name" value="HIGH-AFFINITY ZINC UPTAKE SYSTEM PROTEIN ZNUA-RELATED"/>
    <property type="match status" value="1"/>
</dbReference>
<evidence type="ECO:0000256" key="2">
    <source>
        <dbReference type="ARBA" id="ARBA00022448"/>
    </source>
</evidence>
<accession>A0A6J6IXK8</accession>
<evidence type="ECO:0000256" key="3">
    <source>
        <dbReference type="ARBA" id="ARBA00022723"/>
    </source>
</evidence>
<dbReference type="Gene3D" id="3.40.50.1980">
    <property type="entry name" value="Nitrogenase molybdenum iron protein domain"/>
    <property type="match status" value="2"/>
</dbReference>
<comment type="subcellular location">
    <subcellularLocation>
        <location evidence="1">Cell envelope</location>
    </subcellularLocation>
</comment>